<dbReference type="Proteomes" id="UP000018201">
    <property type="component" value="Unassembled WGS sequence"/>
</dbReference>
<accession>U6H4Q7</accession>
<reference evidence="3" key="1">
    <citation type="submission" date="2013-10" db="EMBL/GenBank/DDBJ databases">
        <title>Genomic analysis of the causative agents of coccidiosis in chickens.</title>
        <authorList>
            <person name="Reid A.J."/>
            <person name="Blake D."/>
            <person name="Billington K."/>
            <person name="Browne H."/>
            <person name="Dunn M."/>
            <person name="Hung S."/>
            <person name="Kawahara F."/>
            <person name="Miranda-Saavedra D."/>
            <person name="Mourier T."/>
            <person name="Nagra H."/>
            <person name="Otto T.D."/>
            <person name="Rawlings N."/>
            <person name="Sanchez A."/>
            <person name="Sanders M."/>
            <person name="Subramaniam C."/>
            <person name="Tay Y."/>
            <person name="Dear P."/>
            <person name="Doerig C."/>
            <person name="Gruber A."/>
            <person name="Parkinson J."/>
            <person name="Shirley M."/>
            <person name="Wan K.L."/>
            <person name="Berriman M."/>
            <person name="Tomley F."/>
            <person name="Pain A."/>
        </authorList>
    </citation>
    <scope>NUCLEOTIDE SEQUENCE [LARGE SCALE GENOMIC DNA]</scope>
    <source>
        <strain evidence="3">Houghton</strain>
    </source>
</reference>
<organism evidence="3 4">
    <name type="scientific">Eimeria praecox</name>
    <dbReference type="NCBI Taxonomy" id="51316"/>
    <lineage>
        <taxon>Eukaryota</taxon>
        <taxon>Sar</taxon>
        <taxon>Alveolata</taxon>
        <taxon>Apicomplexa</taxon>
        <taxon>Conoidasida</taxon>
        <taxon>Coccidia</taxon>
        <taxon>Eucoccidiorida</taxon>
        <taxon>Eimeriorina</taxon>
        <taxon>Eimeriidae</taxon>
        <taxon>Eimeria</taxon>
    </lineage>
</organism>
<dbReference type="VEuPathDB" id="ToxoDB:EPH_0075990"/>
<evidence type="ECO:0000313" key="4">
    <source>
        <dbReference type="Proteomes" id="UP000018201"/>
    </source>
</evidence>
<feature type="region of interest" description="Disordered" evidence="1">
    <location>
        <begin position="216"/>
        <end position="240"/>
    </location>
</feature>
<keyword evidence="2" id="KW-0472">Membrane</keyword>
<sequence>MAPFFRAWRWFFDVSNPHDPKLRGWLHPTCALAFNLSLALMVACAAFLAAPSAFQEAWMQHQPQTVVHIAQRAAFIDNSKGSGLYPFFQWLRRTIGQLLLPEKLLFDREQAFTLYSWEEGDFDPRSLGTFLAIYVALMLASRLYEKGPVMLYDAAWACNLALALTAVALWLNIPFLVSACSCWVAVDQLLWYVDCISYVVRGRFLVGVAKYIGNKDTPQSSSSETGEKAGSSKSGGRTEKGSMDVLNVNVSWRCWADVTHHLPFLGMFDDKPWYMFVVWNQLVWGLGNCFLFGIFLTVSNLFRR</sequence>
<evidence type="ECO:0000256" key="2">
    <source>
        <dbReference type="SAM" id="Phobius"/>
    </source>
</evidence>
<keyword evidence="2" id="KW-0812">Transmembrane</keyword>
<keyword evidence="2" id="KW-1133">Transmembrane helix</keyword>
<feature type="transmembrane region" description="Helical" evidence="2">
    <location>
        <begin position="282"/>
        <end position="302"/>
    </location>
</feature>
<dbReference type="AlphaFoldDB" id="U6H4Q7"/>
<dbReference type="EMBL" id="HG697467">
    <property type="protein sequence ID" value="CDI87440.1"/>
    <property type="molecule type" value="Genomic_DNA"/>
</dbReference>
<feature type="transmembrane region" description="Helical" evidence="2">
    <location>
        <begin position="30"/>
        <end position="50"/>
    </location>
</feature>
<name>U6H4Q7_9EIME</name>
<reference evidence="3" key="2">
    <citation type="submission" date="2013-10" db="EMBL/GenBank/DDBJ databases">
        <authorList>
            <person name="Aslett M."/>
        </authorList>
    </citation>
    <scope>NUCLEOTIDE SEQUENCE [LARGE SCALE GENOMIC DNA]</scope>
    <source>
        <strain evidence="3">Houghton</strain>
    </source>
</reference>
<feature type="transmembrane region" description="Helical" evidence="2">
    <location>
        <begin position="156"/>
        <end position="186"/>
    </location>
</feature>
<keyword evidence="4" id="KW-1185">Reference proteome</keyword>
<feature type="transmembrane region" description="Helical" evidence="2">
    <location>
        <begin position="126"/>
        <end position="144"/>
    </location>
</feature>
<protein>
    <submittedName>
        <fullName evidence="3">Uncharacterized protein</fullName>
    </submittedName>
</protein>
<gene>
    <name evidence="3" type="ORF">EPH_0075990</name>
</gene>
<evidence type="ECO:0000256" key="1">
    <source>
        <dbReference type="SAM" id="MobiDB-lite"/>
    </source>
</evidence>
<proteinExistence type="predicted"/>
<evidence type="ECO:0000313" key="3">
    <source>
        <dbReference type="EMBL" id="CDI87440.1"/>
    </source>
</evidence>
<dbReference type="OrthoDB" id="17763at2759"/>